<comment type="caution">
    <text evidence="5">The sequence shown here is derived from an EMBL/GenBank/DDBJ whole genome shotgun (WGS) entry which is preliminary data.</text>
</comment>
<dbReference type="RefSeq" id="WP_207275482.1">
    <property type="nucleotide sequence ID" value="NZ_JAFMPK010000043.1"/>
</dbReference>
<dbReference type="InterPro" id="IPR055166">
    <property type="entry name" value="Transc_reg_Sar_Rot_HTH"/>
</dbReference>
<evidence type="ECO:0000313" key="6">
    <source>
        <dbReference type="Proteomes" id="UP000664617"/>
    </source>
</evidence>
<proteinExistence type="predicted"/>
<evidence type="ECO:0000256" key="2">
    <source>
        <dbReference type="ARBA" id="ARBA00023125"/>
    </source>
</evidence>
<dbReference type="Proteomes" id="UP000664617">
    <property type="component" value="Unassembled WGS sequence"/>
</dbReference>
<evidence type="ECO:0000259" key="4">
    <source>
        <dbReference type="PROSITE" id="PS50995"/>
    </source>
</evidence>
<dbReference type="InterPro" id="IPR000835">
    <property type="entry name" value="HTH_MarR-typ"/>
</dbReference>
<dbReference type="Pfam" id="PF22381">
    <property type="entry name" value="Staph_reg_Sar_Rot"/>
    <property type="match status" value="1"/>
</dbReference>
<dbReference type="InterPro" id="IPR036388">
    <property type="entry name" value="WH-like_DNA-bd_sf"/>
</dbReference>
<keyword evidence="1" id="KW-0805">Transcription regulation</keyword>
<dbReference type="SUPFAM" id="SSF46785">
    <property type="entry name" value="Winged helix' DNA-binding domain"/>
    <property type="match status" value="1"/>
</dbReference>
<dbReference type="PANTHER" id="PTHR33164:SF99">
    <property type="entry name" value="MARR FAMILY REGULATORY PROTEIN"/>
    <property type="match status" value="1"/>
</dbReference>
<dbReference type="SMART" id="SM00347">
    <property type="entry name" value="HTH_MARR"/>
    <property type="match status" value="1"/>
</dbReference>
<organism evidence="5 6">
    <name type="scientific">Myceligenerans salitolerans</name>
    <dbReference type="NCBI Taxonomy" id="1230528"/>
    <lineage>
        <taxon>Bacteria</taxon>
        <taxon>Bacillati</taxon>
        <taxon>Actinomycetota</taxon>
        <taxon>Actinomycetes</taxon>
        <taxon>Micrococcales</taxon>
        <taxon>Promicromonosporaceae</taxon>
        <taxon>Myceligenerans</taxon>
    </lineage>
</organism>
<keyword evidence="3" id="KW-0804">Transcription</keyword>
<reference evidence="6" key="1">
    <citation type="submission" date="2023-07" db="EMBL/GenBank/DDBJ databases">
        <title>Myceligenerans salitolerans sp. nov., a halotolerant actinomycete isolated from a salt lake in Xinjiang, China.</title>
        <authorList>
            <person name="Guan T."/>
        </authorList>
    </citation>
    <scope>NUCLEOTIDE SEQUENCE [LARGE SCALE GENOMIC DNA]</scope>
    <source>
        <strain evidence="6">XHU 5031</strain>
    </source>
</reference>
<name>A0ABS3I9A5_9MICO</name>
<keyword evidence="2" id="KW-0238">DNA-binding</keyword>
<dbReference type="PANTHER" id="PTHR33164">
    <property type="entry name" value="TRANSCRIPTIONAL REGULATOR, MARR FAMILY"/>
    <property type="match status" value="1"/>
</dbReference>
<dbReference type="Gene3D" id="1.10.10.10">
    <property type="entry name" value="Winged helix-like DNA-binding domain superfamily/Winged helix DNA-binding domain"/>
    <property type="match status" value="1"/>
</dbReference>
<gene>
    <name evidence="5" type="ORF">J0911_10860</name>
</gene>
<evidence type="ECO:0000256" key="3">
    <source>
        <dbReference type="ARBA" id="ARBA00023163"/>
    </source>
</evidence>
<evidence type="ECO:0000256" key="1">
    <source>
        <dbReference type="ARBA" id="ARBA00023015"/>
    </source>
</evidence>
<dbReference type="InterPro" id="IPR039422">
    <property type="entry name" value="MarR/SlyA-like"/>
</dbReference>
<keyword evidence="6" id="KW-1185">Reference proteome</keyword>
<dbReference type="EMBL" id="JAFMPK010000043">
    <property type="protein sequence ID" value="MBO0609530.1"/>
    <property type="molecule type" value="Genomic_DNA"/>
</dbReference>
<dbReference type="PROSITE" id="PS50995">
    <property type="entry name" value="HTH_MARR_2"/>
    <property type="match status" value="1"/>
</dbReference>
<feature type="domain" description="HTH marR-type" evidence="4">
    <location>
        <begin position="11"/>
        <end position="147"/>
    </location>
</feature>
<accession>A0ABS3I9A5</accession>
<sequence>MNEAELLTDRERRAWYGLLTMQEDLHRHLSRELIRDCSITLSDFAVLSTLQMSGRAAMRVHEVRAAVRWEKTRLTHQISRMTSRGLLARIRCDEDRRGVWIALTDEGRAAIEAALPGHVARVRAMFLDVVPPKHLEILASISESVLEGLEEDADDTGS</sequence>
<evidence type="ECO:0000313" key="5">
    <source>
        <dbReference type="EMBL" id="MBO0609530.1"/>
    </source>
</evidence>
<protein>
    <submittedName>
        <fullName evidence="5">MarR family transcriptional regulator</fullName>
    </submittedName>
</protein>
<dbReference type="InterPro" id="IPR036390">
    <property type="entry name" value="WH_DNA-bd_sf"/>
</dbReference>